<dbReference type="AlphaFoldDB" id="A0AAD9V3F5"/>
<protein>
    <submittedName>
        <fullName evidence="1">Uncharacterized protein</fullName>
    </submittedName>
</protein>
<accession>A0AAD9V3F5</accession>
<name>A0AAD9V3F5_ACRCE</name>
<evidence type="ECO:0000313" key="1">
    <source>
        <dbReference type="EMBL" id="KAK2559801.1"/>
    </source>
</evidence>
<sequence>MNHFKNGVAEHDEESPLMSDCDGVTKVAVEELGDHNVRKLKEGLSSYPHMLTKLNTSGSVCVELIRI</sequence>
<evidence type="ECO:0000313" key="2">
    <source>
        <dbReference type="Proteomes" id="UP001249851"/>
    </source>
</evidence>
<comment type="caution">
    <text evidence="1">The sequence shown here is derived from an EMBL/GenBank/DDBJ whole genome shotgun (WGS) entry which is preliminary data.</text>
</comment>
<keyword evidence="2" id="KW-1185">Reference proteome</keyword>
<reference evidence="1" key="2">
    <citation type="journal article" date="2023" name="Science">
        <title>Genomic signatures of disease resistance in endangered staghorn corals.</title>
        <authorList>
            <person name="Vollmer S.V."/>
            <person name="Selwyn J.D."/>
            <person name="Despard B.A."/>
            <person name="Roesel C.L."/>
        </authorList>
    </citation>
    <scope>NUCLEOTIDE SEQUENCE</scope>
    <source>
        <strain evidence="1">K2</strain>
    </source>
</reference>
<dbReference type="Proteomes" id="UP001249851">
    <property type="component" value="Unassembled WGS sequence"/>
</dbReference>
<reference evidence="1" key="1">
    <citation type="journal article" date="2023" name="G3 (Bethesda)">
        <title>Whole genome assembly and annotation of the endangered Caribbean coral Acropora cervicornis.</title>
        <authorList>
            <person name="Selwyn J.D."/>
            <person name="Vollmer S.V."/>
        </authorList>
    </citation>
    <scope>NUCLEOTIDE SEQUENCE</scope>
    <source>
        <strain evidence="1">K2</strain>
    </source>
</reference>
<proteinExistence type="predicted"/>
<gene>
    <name evidence="1" type="ORF">P5673_017350</name>
</gene>
<organism evidence="1 2">
    <name type="scientific">Acropora cervicornis</name>
    <name type="common">Staghorn coral</name>
    <dbReference type="NCBI Taxonomy" id="6130"/>
    <lineage>
        <taxon>Eukaryota</taxon>
        <taxon>Metazoa</taxon>
        <taxon>Cnidaria</taxon>
        <taxon>Anthozoa</taxon>
        <taxon>Hexacorallia</taxon>
        <taxon>Scleractinia</taxon>
        <taxon>Astrocoeniina</taxon>
        <taxon>Acroporidae</taxon>
        <taxon>Acropora</taxon>
    </lineage>
</organism>
<dbReference type="EMBL" id="JARQWQ010000038">
    <property type="protein sequence ID" value="KAK2559801.1"/>
    <property type="molecule type" value="Genomic_DNA"/>
</dbReference>